<dbReference type="OrthoDB" id="673150at2759"/>
<dbReference type="SUPFAM" id="SSF54593">
    <property type="entry name" value="Glyoxalase/Bleomycin resistance protein/Dihydroxybiphenyl dioxygenase"/>
    <property type="match status" value="1"/>
</dbReference>
<proteinExistence type="predicted"/>
<dbReference type="InterPro" id="IPR004360">
    <property type="entry name" value="Glyas_Fos-R_dOase_dom"/>
</dbReference>
<dbReference type="EMBL" id="VOIH02000004">
    <property type="protein sequence ID" value="KAF3448220.1"/>
    <property type="molecule type" value="Genomic_DNA"/>
</dbReference>
<gene>
    <name evidence="2" type="ORF">FNV43_RR08933</name>
</gene>
<dbReference type="PANTHER" id="PTHR34109:SF1">
    <property type="entry name" value="VOC DOMAIN-CONTAINING PROTEIN"/>
    <property type="match status" value="1"/>
</dbReference>
<organism evidence="2 3">
    <name type="scientific">Rhamnella rubrinervis</name>
    <dbReference type="NCBI Taxonomy" id="2594499"/>
    <lineage>
        <taxon>Eukaryota</taxon>
        <taxon>Viridiplantae</taxon>
        <taxon>Streptophyta</taxon>
        <taxon>Embryophyta</taxon>
        <taxon>Tracheophyta</taxon>
        <taxon>Spermatophyta</taxon>
        <taxon>Magnoliopsida</taxon>
        <taxon>eudicotyledons</taxon>
        <taxon>Gunneridae</taxon>
        <taxon>Pentapetalae</taxon>
        <taxon>rosids</taxon>
        <taxon>fabids</taxon>
        <taxon>Rosales</taxon>
        <taxon>Rhamnaceae</taxon>
        <taxon>rhamnoid group</taxon>
        <taxon>Rhamneae</taxon>
        <taxon>Rhamnella</taxon>
    </lineage>
</organism>
<dbReference type="InterPro" id="IPR029068">
    <property type="entry name" value="Glyas_Bleomycin-R_OHBP_Dase"/>
</dbReference>
<feature type="domain" description="Glyoxalase/fosfomycin resistance/dioxygenase" evidence="1">
    <location>
        <begin position="39"/>
        <end position="148"/>
    </location>
</feature>
<evidence type="ECO:0000259" key="1">
    <source>
        <dbReference type="Pfam" id="PF00903"/>
    </source>
</evidence>
<dbReference type="Proteomes" id="UP000796880">
    <property type="component" value="Unassembled WGS sequence"/>
</dbReference>
<evidence type="ECO:0000313" key="2">
    <source>
        <dbReference type="EMBL" id="KAF3448220.1"/>
    </source>
</evidence>
<evidence type="ECO:0000313" key="3">
    <source>
        <dbReference type="Proteomes" id="UP000796880"/>
    </source>
</evidence>
<comment type="caution">
    <text evidence="2">The sequence shown here is derived from an EMBL/GenBank/DDBJ whole genome shotgun (WGS) entry which is preliminary data.</text>
</comment>
<dbReference type="Gene3D" id="3.10.180.10">
    <property type="entry name" value="2,3-Dihydroxybiphenyl 1,2-Dioxygenase, domain 1"/>
    <property type="match status" value="1"/>
</dbReference>
<keyword evidence="3" id="KW-1185">Reference proteome</keyword>
<sequence>MAMTMMRAVDASISESESKRRMGLKLLVPLDYFMKDRIIPKVFLRVPNVDEAVSFYKAAFGAEVVTPVVFISSPSMTELTIDYGKFNVVLKECPDISILWLLTFSNVLEYVWPRGGIDDGAIQEKELYVEDVKAAFRRAVSAGAEVLDDVCKFQDDIHMEEVDMACVKDSFGCIWIFKSYPKRRGYFINLLYALLNMY</sequence>
<dbReference type="AlphaFoldDB" id="A0A8K0MJU9"/>
<accession>A0A8K0MJU9</accession>
<dbReference type="Pfam" id="PF00903">
    <property type="entry name" value="Glyoxalase"/>
    <property type="match status" value="1"/>
</dbReference>
<reference evidence="2" key="1">
    <citation type="submission" date="2020-03" db="EMBL/GenBank/DDBJ databases">
        <title>A high-quality chromosome-level genome assembly of a woody plant with both climbing and erect habits, Rhamnella rubrinervis.</title>
        <authorList>
            <person name="Lu Z."/>
            <person name="Yang Y."/>
            <person name="Zhu X."/>
            <person name="Sun Y."/>
        </authorList>
    </citation>
    <scope>NUCLEOTIDE SEQUENCE</scope>
    <source>
        <strain evidence="2">BYM</strain>
        <tissue evidence="2">Leaf</tissue>
    </source>
</reference>
<dbReference type="PANTHER" id="PTHR34109">
    <property type="entry name" value="BNAUNNG04460D PROTEIN-RELATED"/>
    <property type="match status" value="1"/>
</dbReference>
<protein>
    <recommendedName>
        <fullName evidence="1">Glyoxalase/fosfomycin resistance/dioxygenase domain-containing protein</fullName>
    </recommendedName>
</protein>
<name>A0A8K0MJU9_9ROSA</name>